<dbReference type="AlphaFoldDB" id="W5UUN7"/>
<feature type="compositionally biased region" description="Polar residues" evidence="1">
    <location>
        <begin position="132"/>
        <end position="148"/>
    </location>
</feature>
<proteinExistence type="predicted"/>
<dbReference type="NCBIfam" id="NF045959">
    <property type="entry name" value="LppA_rel_LP"/>
    <property type="match status" value="1"/>
</dbReference>
<dbReference type="EMBL" id="CP007154">
    <property type="protein sequence ID" value="AHH45525.1"/>
    <property type="molecule type" value="Genomic_DNA"/>
</dbReference>
<sequence length="535" mass="60944">MKKKKWVVTSVLTIPIIAMISCETPNEIQKDLDPELPQLPQLVLRPEEPSKPEKPKSTTPKESLPTTPPATLKPEEPKKIDPIKTQPSNDKPILDESKKPKDPNDSLNKQDSNPKSTIPSDKPEEPKIERNFPNQPNNKANSGETSLPQKKDSGQENQESREKLKKVLESIPTGLVIAKDKVNQFVNPNSILYKFQHDYSSTFSYQTFVEPLSIDDNEYKINFDFSKSTSTSSEIQNVELKLTDLKTNYSEKKNVNLLLTKNSGESNFIIKKKELPTSFKQVFPSFLAFALLNSNKTIDDSIFSNPEEVIEGLGFGVGLIDSLLEIENKNNHHYTIQPIKAIANDDQGTLTLTVEAKNRDEHYQGTLEDSKEHTFVFENLAKNSDDLVEFTIDNIRLTSEAKSDQTIKSQINRNSNQPTFALQSKLKKLVKKYLQVHIKSNQNITNYKKALFDVQKHLKDSNHILFPQIIFSNSFNNGQNNDGIKFKWDGNKKITYTWNLDYQYLDYNQPITENSGIFPESQHHTKILTGTIDFN</sequence>
<keyword evidence="2" id="KW-0449">Lipoprotein</keyword>
<feature type="compositionally biased region" description="Basic and acidic residues" evidence="1">
    <location>
        <begin position="73"/>
        <end position="82"/>
    </location>
</feature>
<accession>W5UUN7</accession>
<feature type="compositionally biased region" description="Basic and acidic residues" evidence="1">
    <location>
        <begin position="121"/>
        <end position="130"/>
    </location>
</feature>
<dbReference type="PROSITE" id="PS51257">
    <property type="entry name" value="PROKAR_LIPOPROTEIN"/>
    <property type="match status" value="1"/>
</dbReference>
<feature type="compositionally biased region" description="Basic and acidic residues" evidence="1">
    <location>
        <begin position="45"/>
        <end position="56"/>
    </location>
</feature>
<evidence type="ECO:0000313" key="2">
    <source>
        <dbReference type="EMBL" id="AHH45525.1"/>
    </source>
</evidence>
<evidence type="ECO:0000256" key="1">
    <source>
        <dbReference type="SAM" id="MobiDB-lite"/>
    </source>
</evidence>
<dbReference type="STRING" id="743966.MYB_02620"/>
<feature type="compositionally biased region" description="Polar residues" evidence="1">
    <location>
        <begin position="105"/>
        <end position="119"/>
    </location>
</feature>
<evidence type="ECO:0000313" key="3">
    <source>
        <dbReference type="Proteomes" id="UP000019229"/>
    </source>
</evidence>
<dbReference type="PATRIC" id="fig|743966.3.peg.525"/>
<dbReference type="HOGENOM" id="CLU_508827_0_0_14"/>
<organism evidence="2 3">
    <name type="scientific">Mesomycoplasma bovoculi M165/69</name>
    <dbReference type="NCBI Taxonomy" id="743966"/>
    <lineage>
        <taxon>Bacteria</taxon>
        <taxon>Bacillati</taxon>
        <taxon>Mycoplasmatota</taxon>
        <taxon>Mycoplasmoidales</taxon>
        <taxon>Metamycoplasmataceae</taxon>
        <taxon>Mesomycoplasma</taxon>
    </lineage>
</organism>
<feature type="compositionally biased region" description="Low complexity" evidence="1">
    <location>
        <begin position="35"/>
        <end position="44"/>
    </location>
</feature>
<dbReference type="KEGG" id="mbc:MYB_02620"/>
<feature type="compositionally biased region" description="Basic and acidic residues" evidence="1">
    <location>
        <begin position="149"/>
        <end position="162"/>
    </location>
</feature>
<protein>
    <submittedName>
        <fullName evidence="2">Putative lipoprotein</fullName>
    </submittedName>
</protein>
<name>W5UUN7_9BACT</name>
<dbReference type="OrthoDB" id="400875at2"/>
<dbReference type="Proteomes" id="UP000019229">
    <property type="component" value="Chromosome"/>
</dbReference>
<feature type="region of interest" description="Disordered" evidence="1">
    <location>
        <begin position="29"/>
        <end position="162"/>
    </location>
</feature>
<feature type="compositionally biased region" description="Basic and acidic residues" evidence="1">
    <location>
        <begin position="92"/>
        <end position="104"/>
    </location>
</feature>
<reference evidence="2 3" key="1">
    <citation type="journal article" date="2014" name="Genome Announc.">
        <title>Complete Genome Sequence of Mycoplasma bovoculi Strain M165/69T (ATCC 29104).</title>
        <authorList>
            <person name="Calcutt M.J."/>
            <person name="Foecking M.F."/>
        </authorList>
    </citation>
    <scope>NUCLEOTIDE SEQUENCE [LARGE SCALE GENOMIC DNA]</scope>
    <source>
        <strain evidence="2">M165/69</strain>
    </source>
</reference>
<gene>
    <name evidence="2" type="ORF">MYB_02620</name>
</gene>
<dbReference type="eggNOG" id="ENOG5031YUS">
    <property type="taxonomic scope" value="Bacteria"/>
</dbReference>
<keyword evidence="3" id="KW-1185">Reference proteome</keyword>
<dbReference type="RefSeq" id="WP_022935105.1">
    <property type="nucleotide sequence ID" value="NZ_CP007154.1"/>
</dbReference>